<evidence type="ECO:0000256" key="3">
    <source>
        <dbReference type="ARBA" id="ARBA00022692"/>
    </source>
</evidence>
<feature type="transmembrane region" description="Helical" evidence="7">
    <location>
        <begin position="710"/>
        <end position="731"/>
    </location>
</feature>
<evidence type="ECO:0000256" key="7">
    <source>
        <dbReference type="SAM" id="Phobius"/>
    </source>
</evidence>
<dbReference type="Pfam" id="PF12704">
    <property type="entry name" value="MacB_PCD"/>
    <property type="match status" value="1"/>
</dbReference>
<keyword evidence="5 7" id="KW-0472">Membrane</keyword>
<evidence type="ECO:0000256" key="2">
    <source>
        <dbReference type="ARBA" id="ARBA00022475"/>
    </source>
</evidence>
<keyword evidence="2" id="KW-1003">Cell membrane</keyword>
<reference evidence="10" key="1">
    <citation type="submission" date="2020-10" db="EMBL/GenBank/DDBJ databases">
        <authorList>
            <person name="Gilroy R."/>
        </authorList>
    </citation>
    <scope>NUCLEOTIDE SEQUENCE</scope>
    <source>
        <strain evidence="10">B2-16538</strain>
    </source>
</reference>
<feature type="domain" description="ABC3 transporter permease C-terminal" evidence="8">
    <location>
        <begin position="672"/>
        <end position="783"/>
    </location>
</feature>
<feature type="transmembrane region" description="Helical" evidence="7">
    <location>
        <begin position="417"/>
        <end position="440"/>
    </location>
</feature>
<evidence type="ECO:0000259" key="9">
    <source>
        <dbReference type="Pfam" id="PF12704"/>
    </source>
</evidence>
<keyword evidence="3 7" id="KW-0812">Transmembrane</keyword>
<dbReference type="PANTHER" id="PTHR30572:SF4">
    <property type="entry name" value="ABC TRANSPORTER PERMEASE YTRF"/>
    <property type="match status" value="1"/>
</dbReference>
<dbReference type="InterPro" id="IPR025857">
    <property type="entry name" value="MacB_PCD"/>
</dbReference>
<reference evidence="10" key="2">
    <citation type="journal article" date="2021" name="PeerJ">
        <title>Extensive microbial diversity within the chicken gut microbiome revealed by metagenomics and culture.</title>
        <authorList>
            <person name="Gilroy R."/>
            <person name="Ravi A."/>
            <person name="Getino M."/>
            <person name="Pursley I."/>
            <person name="Horton D.L."/>
            <person name="Alikhan N.F."/>
            <person name="Baker D."/>
            <person name="Gharbi K."/>
            <person name="Hall N."/>
            <person name="Watson M."/>
            <person name="Adriaenssens E.M."/>
            <person name="Foster-Nyarko E."/>
            <person name="Jarju S."/>
            <person name="Secka A."/>
            <person name="Antonio M."/>
            <person name="Oren A."/>
            <person name="Chaudhuri R.R."/>
            <person name="La Ragione R."/>
            <person name="Hildebrand F."/>
            <person name="Pallen M.J."/>
        </authorList>
    </citation>
    <scope>NUCLEOTIDE SEQUENCE</scope>
    <source>
        <strain evidence="10">B2-16538</strain>
    </source>
</reference>
<dbReference type="PANTHER" id="PTHR30572">
    <property type="entry name" value="MEMBRANE COMPONENT OF TRANSPORTER-RELATED"/>
    <property type="match status" value="1"/>
</dbReference>
<accession>A0A9D9J3I0</accession>
<feature type="transmembrane region" description="Helical" evidence="7">
    <location>
        <begin position="373"/>
        <end position="396"/>
    </location>
</feature>
<organism evidence="10 11">
    <name type="scientific">Candidatus Cryptobacteroides excrementavium</name>
    <dbReference type="NCBI Taxonomy" id="2840759"/>
    <lineage>
        <taxon>Bacteria</taxon>
        <taxon>Pseudomonadati</taxon>
        <taxon>Bacteroidota</taxon>
        <taxon>Bacteroidia</taxon>
        <taxon>Bacteroidales</taxon>
        <taxon>Candidatus Cryptobacteroides</taxon>
    </lineage>
</organism>
<feature type="transmembrane region" description="Helical" evidence="7">
    <location>
        <begin position="751"/>
        <end position="771"/>
    </location>
</feature>
<name>A0A9D9J3I0_9BACT</name>
<feature type="transmembrane region" description="Helical" evidence="7">
    <location>
        <begin position="667"/>
        <end position="689"/>
    </location>
</feature>
<dbReference type="InterPro" id="IPR050250">
    <property type="entry name" value="Macrolide_Exporter_MacB"/>
</dbReference>
<dbReference type="AlphaFoldDB" id="A0A9D9J3I0"/>
<comment type="caution">
    <text evidence="10">The sequence shown here is derived from an EMBL/GenBank/DDBJ whole genome shotgun (WGS) entry which is preliminary data.</text>
</comment>
<dbReference type="GO" id="GO:0005886">
    <property type="term" value="C:plasma membrane"/>
    <property type="evidence" value="ECO:0007669"/>
    <property type="project" value="UniProtKB-SubCell"/>
</dbReference>
<feature type="transmembrane region" description="Helical" evidence="7">
    <location>
        <begin position="283"/>
        <end position="310"/>
    </location>
</feature>
<dbReference type="InterPro" id="IPR003838">
    <property type="entry name" value="ABC3_permease_C"/>
</dbReference>
<comment type="subcellular location">
    <subcellularLocation>
        <location evidence="1">Cell membrane</location>
        <topology evidence="1">Multi-pass membrane protein</topology>
    </subcellularLocation>
</comment>
<proteinExistence type="inferred from homology"/>
<evidence type="ECO:0000313" key="10">
    <source>
        <dbReference type="EMBL" id="MBO8484814.1"/>
    </source>
</evidence>
<keyword evidence="4 7" id="KW-1133">Transmembrane helix</keyword>
<evidence type="ECO:0000256" key="4">
    <source>
        <dbReference type="ARBA" id="ARBA00022989"/>
    </source>
</evidence>
<feature type="domain" description="MacB-like periplasmic core" evidence="9">
    <location>
        <begin position="13"/>
        <end position="229"/>
    </location>
</feature>
<dbReference type="Pfam" id="PF02687">
    <property type="entry name" value="FtsX"/>
    <property type="match status" value="2"/>
</dbReference>
<protein>
    <submittedName>
        <fullName evidence="10">ABC transporter permease</fullName>
    </submittedName>
</protein>
<dbReference type="GO" id="GO:0022857">
    <property type="term" value="F:transmembrane transporter activity"/>
    <property type="evidence" value="ECO:0007669"/>
    <property type="project" value="TreeGrafter"/>
</dbReference>
<evidence type="ECO:0000256" key="6">
    <source>
        <dbReference type="ARBA" id="ARBA00038076"/>
    </source>
</evidence>
<feature type="transmembrane region" description="Helical" evidence="7">
    <location>
        <begin position="331"/>
        <end position="353"/>
    </location>
</feature>
<dbReference type="EMBL" id="JADILX010000002">
    <property type="protein sequence ID" value="MBO8484814.1"/>
    <property type="molecule type" value="Genomic_DNA"/>
</dbReference>
<feature type="transmembrane region" description="Helical" evidence="7">
    <location>
        <begin position="12"/>
        <end position="36"/>
    </location>
</feature>
<gene>
    <name evidence="10" type="ORF">IAB78_00110</name>
</gene>
<evidence type="ECO:0000259" key="8">
    <source>
        <dbReference type="Pfam" id="PF02687"/>
    </source>
</evidence>
<evidence type="ECO:0000256" key="5">
    <source>
        <dbReference type="ARBA" id="ARBA00023136"/>
    </source>
</evidence>
<evidence type="ECO:0000313" key="11">
    <source>
        <dbReference type="Proteomes" id="UP000823750"/>
    </source>
</evidence>
<sequence length="790" mass="88182">MKRLFSKNRWLGTILNVIGLTVSFTVFMIIMIQVLYDWRYDRNYPDSGRIFRFEFTDDPSSPGVYNITICRPFIESVKGKIPEVEALGAYGYWKNSSVQWYKPDDKEQIYNLLSSNLDTDMLKVFPFEFTEGDPVEFARPMSAIIAESVAELLWPDESPVGKTIVNRYNSSAEYRIVAVYRDFPRNSSVENGVLLQMGDDCLTLWNEWSFPCYMKLYNPDDAGKVAEMLRDKMLEALEIGPDSDMAKMLESGVRITNLHEAYFSRDIPGDNMGKGNRTTTRSLFAIGLILIAIAIINFINMATAAVPLSIKDINTRKVLGSGRAALIRRQLAEALFIAAAAFALSVLALHLISTTSFTYYISGSLKVGDNIPVILLGTAVAVGTSLIAGIFPAVYSTSFQPALVLKGSFSLSDKGKMLRSILVGFQFSASFVLMATALYIQVQTSFMKSMDMGFNRDLVVEFGCGARIGQKSEAFRQKLMENPHIKDVTFAGNWLVSTGKMGWGREFDGHRVQLDVLPVSVNFIDFFGMSIKEGRNFMPSDDLNPDGTFIMNEQTMLKYPFLKLGDRLGGHAEAPAEIVGIVRDFNFMPLQYGVDPIALYVFGANPWWPLQVVYTRTDGADIAGTFRYIRDAIEEFDPAINGDDVYIRFLDETIGSMYQKEEKLNSLIAATAALSLLISLIGIFGMISFETQFRRKEIALRKVHGASVRSILLMLNRYCLLMTCICFAVSVPVSVLIMKTWVKGFAYQAPVPVWIFAASLAAVLAVTLLTVSLQTWKTANDNPVDSLRAE</sequence>
<feature type="domain" description="ABC3 transporter permease C-terminal" evidence="8">
    <location>
        <begin position="285"/>
        <end position="397"/>
    </location>
</feature>
<evidence type="ECO:0000256" key="1">
    <source>
        <dbReference type="ARBA" id="ARBA00004651"/>
    </source>
</evidence>
<comment type="similarity">
    <text evidence="6">Belongs to the ABC-4 integral membrane protein family.</text>
</comment>
<dbReference type="Proteomes" id="UP000823750">
    <property type="component" value="Unassembled WGS sequence"/>
</dbReference>